<reference evidence="3" key="1">
    <citation type="submission" date="2018-07" db="EMBL/GenBank/DDBJ databases">
        <authorList>
            <person name="Zhao J."/>
        </authorList>
    </citation>
    <scope>NUCLEOTIDE SEQUENCE [LARGE SCALE GENOMIC DNA]</scope>
    <source>
        <strain evidence="3">GSSD-12</strain>
    </source>
</reference>
<dbReference type="EMBL" id="CP031194">
    <property type="protein sequence ID" value="AXG78500.1"/>
    <property type="molecule type" value="Genomic_DNA"/>
</dbReference>
<sequence>MRNPVGPLPSTIYWRRRAVAATLIALLALLVVWVVSIGGGGSKKTGDTTDGAHPTKTIGPGPSGSGPAISRQPGGRDDADGSGEDGATSGSGDGGASAGTDEGEDGGKNGSGGGSGDSGASSEPGGAGATDGGDGTAAGSSGGTGGGSAGSGAGGTGSTGSGRQVATGSGLPDCAPNSLTLRLAATKVAYAPGEKPAFRLTAMNTSDTACKADFGPKALVLTITNADDDEVWTSKDCPKTGAALFEVPAKGTITRTVTWDRRKSTTDCEATKAPGAVGTGTYLVEVEAAGASVKQGRASIRLEKD</sequence>
<dbReference type="Proteomes" id="UP000253868">
    <property type="component" value="Chromosome"/>
</dbReference>
<evidence type="ECO:0000313" key="2">
    <source>
        <dbReference type="EMBL" id="AXG78500.1"/>
    </source>
</evidence>
<protein>
    <recommendedName>
        <fullName evidence="4">DUF4232 domain-containing protein</fullName>
    </recommendedName>
</protein>
<keyword evidence="3" id="KW-1185">Reference proteome</keyword>
<evidence type="ECO:0000256" key="1">
    <source>
        <dbReference type="SAM" id="MobiDB-lite"/>
    </source>
</evidence>
<dbReference type="KEGG" id="spad:DVK44_13130"/>
<feature type="compositionally biased region" description="Gly residues" evidence="1">
    <location>
        <begin position="108"/>
        <end position="117"/>
    </location>
</feature>
<dbReference type="OrthoDB" id="5189092at2"/>
<proteinExistence type="predicted"/>
<feature type="compositionally biased region" description="Gly residues" evidence="1">
    <location>
        <begin position="125"/>
        <end position="160"/>
    </location>
</feature>
<evidence type="ECO:0000313" key="3">
    <source>
        <dbReference type="Proteomes" id="UP000253868"/>
    </source>
</evidence>
<gene>
    <name evidence="2" type="ORF">DVK44_13130</name>
</gene>
<organism evidence="2 3">
    <name type="scientific">Streptomyces paludis</name>
    <dbReference type="NCBI Taxonomy" id="2282738"/>
    <lineage>
        <taxon>Bacteria</taxon>
        <taxon>Bacillati</taxon>
        <taxon>Actinomycetota</taxon>
        <taxon>Actinomycetes</taxon>
        <taxon>Kitasatosporales</taxon>
        <taxon>Streptomycetaceae</taxon>
        <taxon>Streptomyces</taxon>
    </lineage>
</organism>
<evidence type="ECO:0008006" key="4">
    <source>
        <dbReference type="Google" id="ProtNLM"/>
    </source>
</evidence>
<feature type="region of interest" description="Disordered" evidence="1">
    <location>
        <begin position="41"/>
        <end position="174"/>
    </location>
</feature>
<accession>A0A345HP76</accession>
<dbReference type="AlphaFoldDB" id="A0A345HP76"/>
<name>A0A345HP76_9ACTN</name>